<dbReference type="PROSITE" id="PS51502">
    <property type="entry name" value="S_R_A_B_BARREL"/>
    <property type="match status" value="1"/>
</dbReference>
<dbReference type="Gene3D" id="3.30.70.100">
    <property type="match status" value="1"/>
</dbReference>
<dbReference type="Pfam" id="PF07876">
    <property type="entry name" value="Dabb"/>
    <property type="match status" value="1"/>
</dbReference>
<comment type="caution">
    <text evidence="2">The sequence shown here is derived from an EMBL/GenBank/DDBJ whole genome shotgun (WGS) entry which is preliminary data.</text>
</comment>
<evidence type="ECO:0000313" key="2">
    <source>
        <dbReference type="EMBL" id="MFC3687946.1"/>
    </source>
</evidence>
<dbReference type="EMBL" id="JBHRWW010000003">
    <property type="protein sequence ID" value="MFC3687946.1"/>
    <property type="molecule type" value="Genomic_DNA"/>
</dbReference>
<accession>A0ABV7WHE5</accession>
<feature type="domain" description="Stress-response A/B barrel" evidence="1">
    <location>
        <begin position="2"/>
        <end position="94"/>
    </location>
</feature>
<sequence>MITHTVSFCLVHPEGSEAEVEFLTRARAVLSAVPGVQDLAVHRQVSPQSPHRFQLSMRFSDEQAYRAYDEHPEHVRFVRERWAPEVADFQELDLTAWP</sequence>
<dbReference type="SMART" id="SM00886">
    <property type="entry name" value="Dabb"/>
    <property type="match status" value="1"/>
</dbReference>
<reference evidence="3" key="1">
    <citation type="journal article" date="2019" name="Int. J. Syst. Evol. Microbiol.">
        <title>The Global Catalogue of Microorganisms (GCM) 10K type strain sequencing project: providing services to taxonomists for standard genome sequencing and annotation.</title>
        <authorList>
            <consortium name="The Broad Institute Genomics Platform"/>
            <consortium name="The Broad Institute Genome Sequencing Center for Infectious Disease"/>
            <person name="Wu L."/>
            <person name="Ma J."/>
        </authorList>
    </citation>
    <scope>NUCLEOTIDE SEQUENCE [LARGE SCALE GENOMIC DNA]</scope>
    <source>
        <strain evidence="3">NCAIM B.02333</strain>
    </source>
</reference>
<keyword evidence="3" id="KW-1185">Reference proteome</keyword>
<name>A0ABV7WHE5_9MICO</name>
<gene>
    <name evidence="2" type="ORF">ACFOLH_06280</name>
</gene>
<dbReference type="Proteomes" id="UP001595685">
    <property type="component" value="Unassembled WGS sequence"/>
</dbReference>
<protein>
    <submittedName>
        <fullName evidence="2">Dabb family protein</fullName>
    </submittedName>
</protein>
<dbReference type="InterPro" id="IPR011008">
    <property type="entry name" value="Dimeric_a/b-barrel"/>
</dbReference>
<proteinExistence type="predicted"/>
<dbReference type="RefSeq" id="WP_340292460.1">
    <property type="nucleotide sequence ID" value="NZ_JBBEOI010000072.1"/>
</dbReference>
<dbReference type="InterPro" id="IPR013097">
    <property type="entry name" value="Dabb"/>
</dbReference>
<dbReference type="SUPFAM" id="SSF54909">
    <property type="entry name" value="Dimeric alpha+beta barrel"/>
    <property type="match status" value="1"/>
</dbReference>
<evidence type="ECO:0000313" key="3">
    <source>
        <dbReference type="Proteomes" id="UP001595685"/>
    </source>
</evidence>
<organism evidence="2 3">
    <name type="scientific">Aquipuribacter hungaricus</name>
    <dbReference type="NCBI Taxonomy" id="545624"/>
    <lineage>
        <taxon>Bacteria</taxon>
        <taxon>Bacillati</taxon>
        <taxon>Actinomycetota</taxon>
        <taxon>Actinomycetes</taxon>
        <taxon>Micrococcales</taxon>
        <taxon>Intrasporangiaceae</taxon>
        <taxon>Aquipuribacter</taxon>
    </lineage>
</organism>
<evidence type="ECO:0000259" key="1">
    <source>
        <dbReference type="PROSITE" id="PS51502"/>
    </source>
</evidence>